<feature type="transmembrane region" description="Helical" evidence="1">
    <location>
        <begin position="170"/>
        <end position="195"/>
    </location>
</feature>
<evidence type="ECO:0000313" key="4">
    <source>
        <dbReference type="Proteomes" id="UP000430404"/>
    </source>
</evidence>
<dbReference type="InterPro" id="IPR027417">
    <property type="entry name" value="P-loop_NTPase"/>
</dbReference>
<evidence type="ECO:0000256" key="1">
    <source>
        <dbReference type="SAM" id="Phobius"/>
    </source>
</evidence>
<dbReference type="AlphaFoldDB" id="A0A653K501"/>
<keyword evidence="1" id="KW-0812">Transmembrane</keyword>
<protein>
    <submittedName>
        <fullName evidence="3">NTPase</fullName>
    </submittedName>
</protein>
<gene>
    <name evidence="3" type="ORF">ACI8B_240159</name>
</gene>
<dbReference type="EMBL" id="CABWKZ010000017">
    <property type="protein sequence ID" value="VXA55836.1"/>
    <property type="molecule type" value="Genomic_DNA"/>
</dbReference>
<dbReference type="SUPFAM" id="SSF52540">
    <property type="entry name" value="P-loop containing nucleoside triphosphate hydrolases"/>
    <property type="match status" value="1"/>
</dbReference>
<dbReference type="InterPro" id="IPR011646">
    <property type="entry name" value="KAP_P-loop"/>
</dbReference>
<reference evidence="3 4" key="1">
    <citation type="submission" date="2019-10" db="EMBL/GenBank/DDBJ databases">
        <authorList>
            <person name="Karimi E."/>
        </authorList>
    </citation>
    <scope>NUCLEOTIDE SEQUENCE [LARGE SCALE GENOMIC DNA]</scope>
    <source>
        <strain evidence="3">Acinetobacter sp. 8BE</strain>
    </source>
</reference>
<evidence type="ECO:0000313" key="3">
    <source>
        <dbReference type="EMBL" id="VXA55836.1"/>
    </source>
</evidence>
<name>A0A653K501_9GAMM</name>
<evidence type="ECO:0000259" key="2">
    <source>
        <dbReference type="Pfam" id="PF07693"/>
    </source>
</evidence>
<dbReference type="Pfam" id="PF07693">
    <property type="entry name" value="KAP_NTPase"/>
    <property type="match status" value="1"/>
</dbReference>
<keyword evidence="1" id="KW-1133">Transmembrane helix</keyword>
<organism evidence="3 4">
    <name type="scientific">Acinetobacter proteolyticus</name>
    <dbReference type="NCBI Taxonomy" id="1776741"/>
    <lineage>
        <taxon>Bacteria</taxon>
        <taxon>Pseudomonadati</taxon>
        <taxon>Pseudomonadota</taxon>
        <taxon>Gammaproteobacteria</taxon>
        <taxon>Moraxellales</taxon>
        <taxon>Moraxellaceae</taxon>
        <taxon>Acinetobacter</taxon>
    </lineage>
</organism>
<feature type="domain" description="KAP NTPase" evidence="2">
    <location>
        <begin position="29"/>
        <end position="394"/>
    </location>
</feature>
<dbReference type="Proteomes" id="UP000430404">
    <property type="component" value="Unassembled WGS sequence"/>
</dbReference>
<accession>A0A653K501</accession>
<proteinExistence type="predicted"/>
<keyword evidence="1" id="KW-0472">Membrane</keyword>
<sequence>MPEMQTFEFKILNDDAAIEDLFEHKTHKHSAETLLQVINSSNGNITIGLEGSWGAGKSTVINMFHQDIIQKKEASLFFLFDAWAHEDEPLRRIFLESLIQTVDPDAANNDLQELQKQLSGRKKTVDVSAKKSASRLGKLLSVCAFAVPAGIAFFNKLNFDKLSFDSTNPIYWTFIIFFPLSLIFLFSPVWVLLYWSKRGDIDPLTNQRNWDFFRTESTENYTQDISEQGERTSIEFQNYFKQILGIAFKSNNYNKALIVIDNLDRVDPDQAKSIWSTLQTFFQNRSISNEIVNLQNKIWFIVPYDRDGFSAIWDKNKTETAASFLDKCFQVRVEVPQPITSNWLGYCRQSIDQSLIGWSQDSKDALLNEYSRIVAIKDSTPTPRKMRAWVNQVGMNGYKWKEKFSTKSLALYSFLHLQYSGTELKKILVENDTNKLSFSKDISLTYELAGLLFGVEKEKGAELLLKEIILSTLDELVPSTLRKLVEEHKSVFWLTWSTNWDIFFEKNNAFESGKLNHFTNYLCSEFTTDDQQLFQYMEYLLIQWKTIKASDWELNEAWEYNKTLETLISFLGNRDEDIKWLSESIKKLCVHVTSKPESIKNSDPLTELRALIDTIGYLGSTFPILAYPSLNKVQWVKWLALTRNHNIQFPEITPNLTEFSSWSVDALTNVAQIQQEDVNLLIETIPYIKNKAKWEGVINKLVDLFSTSYNQRVRDIDELYELSFALLSNFSFENLEKILKTHVHLKQTIGTEQVKNNASLYYLVALLFTEEIQTQNQFERPDIKDYWKTFSSEKISHTIQFLTKYNRLRLIARIARNPINLLALEIIKSSDHTQLFGTKSETALFIDEYDSHLNDTQQISNIINKICSMGGFNTDVQSLFKNDPILYSECSCLFLQYGDQSTQNKVTELIKNISKEEWENDLNTEKKLCHLFDYPVQLDYKFSEAFFLWLSQAIVNVDKNQKDVWNRFDKISVYLLDKEDNFNKIYKEYFLQPQDLIDDAGFQWIKEYLKNISIISPEHVAERLKVWLDQDKWDRIYWLLSKNPQKTDTGSESLVSRIITKLEKFKSEEASPEKKALNQLYAIYK</sequence>